<feature type="coiled-coil region" evidence="1">
    <location>
        <begin position="143"/>
        <end position="202"/>
    </location>
</feature>
<organism evidence="4 5">
    <name type="scientific">Streptomyces uncialis</name>
    <dbReference type="NCBI Taxonomy" id="1048205"/>
    <lineage>
        <taxon>Bacteria</taxon>
        <taxon>Bacillati</taxon>
        <taxon>Actinomycetota</taxon>
        <taxon>Actinomycetes</taxon>
        <taxon>Kitasatosporales</taxon>
        <taxon>Streptomycetaceae</taxon>
        <taxon>Streptomyces</taxon>
    </lineage>
</organism>
<dbReference type="InterPro" id="IPR011055">
    <property type="entry name" value="Dup_hybrid_motif"/>
</dbReference>
<dbReference type="AlphaFoldDB" id="A0A1Q4VB02"/>
<keyword evidence="5" id="KW-1185">Reference proteome</keyword>
<dbReference type="FunFam" id="2.70.70.10:FF:000013">
    <property type="entry name" value="Peptidase family M23"/>
    <property type="match status" value="1"/>
</dbReference>
<keyword evidence="1" id="KW-0175">Coiled coil</keyword>
<dbReference type="Pfam" id="PF01551">
    <property type="entry name" value="Peptidase_M23"/>
    <property type="match status" value="1"/>
</dbReference>
<evidence type="ECO:0000256" key="2">
    <source>
        <dbReference type="SAM" id="SignalP"/>
    </source>
</evidence>
<dbReference type="Gene3D" id="2.70.70.10">
    <property type="entry name" value="Glucose Permease (Domain IIA)"/>
    <property type="match status" value="1"/>
</dbReference>
<feature type="domain" description="M23ase beta-sheet core" evidence="3">
    <location>
        <begin position="249"/>
        <end position="336"/>
    </location>
</feature>
<dbReference type="PANTHER" id="PTHR21666">
    <property type="entry name" value="PEPTIDASE-RELATED"/>
    <property type="match status" value="1"/>
</dbReference>
<gene>
    <name evidence="4" type="ORF">AB852_13035</name>
</gene>
<dbReference type="CDD" id="cd12797">
    <property type="entry name" value="M23_peptidase"/>
    <property type="match status" value="1"/>
</dbReference>
<evidence type="ECO:0000313" key="4">
    <source>
        <dbReference type="EMBL" id="OKH95042.1"/>
    </source>
</evidence>
<sequence length="357" mass="38250">MSFSSGRRRPMFVPAVLCVLLGLAVPHVSAYGEAPGTDGGSLGAQGAGAEVAKLYEEAADATRRYEEGRRQAGIQRAEASELERRLAEERRGIAILHADLGRIARAQYRTGGDVPYTARMLLADRPEDVMNSQRAGSQAELAVRRKIDESRAAERRLAEDEKEASQAWRALESRNDRLAELRQEIEEKLERAQWRLRGEADRSVAAGRCRGAVRLPQSSAAGASDWVAPVAGYQLSAGFGGSGQRWASRHTGQDFAVGVGTPVRAVGEGRVVSVSCGGAFGIAVVLQHPGGYYTQYAHLSSAAVDQGERVAVGQWIGLSGTTGNSTGPHLHFEVRLTPQLGSGVDPMPWLAERGVVL</sequence>
<comment type="caution">
    <text evidence="4">The sequence shown here is derived from an EMBL/GenBank/DDBJ whole genome shotgun (WGS) entry which is preliminary data.</text>
</comment>
<protein>
    <submittedName>
        <fullName evidence="4">Peptidase M23</fullName>
    </submittedName>
</protein>
<proteinExistence type="predicted"/>
<feature type="chain" id="PRO_5038729261" evidence="2">
    <location>
        <begin position="31"/>
        <end position="357"/>
    </location>
</feature>
<dbReference type="EMBL" id="LFBV01000002">
    <property type="protein sequence ID" value="OKH95042.1"/>
    <property type="molecule type" value="Genomic_DNA"/>
</dbReference>
<dbReference type="Proteomes" id="UP000186455">
    <property type="component" value="Unassembled WGS sequence"/>
</dbReference>
<dbReference type="STRING" id="1048205.AB852_13035"/>
<keyword evidence="2" id="KW-0732">Signal</keyword>
<name>A0A1Q4VB02_9ACTN</name>
<dbReference type="InterPro" id="IPR050570">
    <property type="entry name" value="Cell_wall_metabolism_enzyme"/>
</dbReference>
<evidence type="ECO:0000256" key="1">
    <source>
        <dbReference type="SAM" id="Coils"/>
    </source>
</evidence>
<reference evidence="4 5" key="1">
    <citation type="submission" date="2015-06" db="EMBL/GenBank/DDBJ databases">
        <title>Cloning and characterization of the uncialamcin biosynthetic gene cluster.</title>
        <authorList>
            <person name="Yan X."/>
            <person name="Huang T."/>
            <person name="Ge H."/>
            <person name="Shen B."/>
        </authorList>
    </citation>
    <scope>NUCLEOTIDE SEQUENCE [LARGE SCALE GENOMIC DNA]</scope>
    <source>
        <strain evidence="4 5">DCA2648</strain>
    </source>
</reference>
<feature type="signal peptide" evidence="2">
    <location>
        <begin position="1"/>
        <end position="30"/>
    </location>
</feature>
<evidence type="ECO:0000313" key="5">
    <source>
        <dbReference type="Proteomes" id="UP000186455"/>
    </source>
</evidence>
<dbReference type="InterPro" id="IPR016047">
    <property type="entry name" value="M23ase_b-sheet_dom"/>
</dbReference>
<dbReference type="GO" id="GO:0004222">
    <property type="term" value="F:metalloendopeptidase activity"/>
    <property type="evidence" value="ECO:0007669"/>
    <property type="project" value="TreeGrafter"/>
</dbReference>
<dbReference type="RefSeq" id="WP_073787330.1">
    <property type="nucleotide sequence ID" value="NZ_CP109290.1"/>
</dbReference>
<evidence type="ECO:0000259" key="3">
    <source>
        <dbReference type="Pfam" id="PF01551"/>
    </source>
</evidence>
<dbReference type="SUPFAM" id="SSF51261">
    <property type="entry name" value="Duplicated hybrid motif"/>
    <property type="match status" value="1"/>
</dbReference>
<accession>A0A1Q4VB02</accession>
<dbReference type="PANTHER" id="PTHR21666:SF270">
    <property type="entry name" value="MUREIN HYDROLASE ACTIVATOR ENVC"/>
    <property type="match status" value="1"/>
</dbReference>